<feature type="chain" id="PRO_5012951295" description="PepSY domain-containing protein" evidence="2">
    <location>
        <begin position="23"/>
        <end position="137"/>
    </location>
</feature>
<sequence length="137" mass="15606">MKTPLLVTTTLAATLATGMSFADDDCPDAVADWQPREVLRQQLEAKGWQVRRIKIDDGCYEVKGLDQDGNRVEAEYAPTSLRLRKLEIEYDDEEYEDSDDDDDDDDDDDREATKRRPETRTAPNNGIVRGKPSVRIE</sequence>
<name>A0A1M4SH29_9GAMM</name>
<evidence type="ECO:0000313" key="5">
    <source>
        <dbReference type="Proteomes" id="UP000184346"/>
    </source>
</evidence>
<feature type="signal peptide" evidence="2">
    <location>
        <begin position="1"/>
        <end position="22"/>
    </location>
</feature>
<dbReference type="STRING" id="1121942.SAMN02745148_00113"/>
<gene>
    <name evidence="4" type="ORF">SAMN02745148_00113</name>
</gene>
<keyword evidence="5" id="KW-1185">Reference proteome</keyword>
<feature type="compositionally biased region" description="Acidic residues" evidence="1">
    <location>
        <begin position="89"/>
        <end position="110"/>
    </location>
</feature>
<dbReference type="Proteomes" id="UP000184346">
    <property type="component" value="Unassembled WGS sequence"/>
</dbReference>
<organism evidence="4 5">
    <name type="scientific">Modicisalibacter ilicicola DSM 19980</name>
    <dbReference type="NCBI Taxonomy" id="1121942"/>
    <lineage>
        <taxon>Bacteria</taxon>
        <taxon>Pseudomonadati</taxon>
        <taxon>Pseudomonadota</taxon>
        <taxon>Gammaproteobacteria</taxon>
        <taxon>Oceanospirillales</taxon>
        <taxon>Halomonadaceae</taxon>
        <taxon>Modicisalibacter</taxon>
    </lineage>
</organism>
<keyword evidence="2" id="KW-0732">Signal</keyword>
<dbReference type="RefSeq" id="WP_072818621.1">
    <property type="nucleotide sequence ID" value="NZ_FQUJ01000002.1"/>
</dbReference>
<proteinExistence type="predicted"/>
<dbReference type="AlphaFoldDB" id="A0A1M4SH29"/>
<protein>
    <recommendedName>
        <fullName evidence="3">PepSY domain-containing protein</fullName>
    </recommendedName>
</protein>
<dbReference type="OrthoDB" id="5625293at2"/>
<accession>A0A1M4SH29</accession>
<feature type="domain" description="PepSY" evidence="3">
    <location>
        <begin position="7"/>
        <end position="82"/>
    </location>
</feature>
<evidence type="ECO:0000259" key="3">
    <source>
        <dbReference type="Pfam" id="PF13670"/>
    </source>
</evidence>
<dbReference type="Pfam" id="PF13670">
    <property type="entry name" value="PepSY_2"/>
    <property type="match status" value="1"/>
</dbReference>
<feature type="region of interest" description="Disordered" evidence="1">
    <location>
        <begin position="87"/>
        <end position="137"/>
    </location>
</feature>
<evidence type="ECO:0000256" key="1">
    <source>
        <dbReference type="SAM" id="MobiDB-lite"/>
    </source>
</evidence>
<evidence type="ECO:0000313" key="4">
    <source>
        <dbReference type="EMBL" id="SHE31564.1"/>
    </source>
</evidence>
<dbReference type="EMBL" id="FQUJ01000002">
    <property type="protein sequence ID" value="SHE31564.1"/>
    <property type="molecule type" value="Genomic_DNA"/>
</dbReference>
<evidence type="ECO:0000256" key="2">
    <source>
        <dbReference type="SAM" id="SignalP"/>
    </source>
</evidence>
<reference evidence="4 5" key="1">
    <citation type="submission" date="2016-11" db="EMBL/GenBank/DDBJ databases">
        <authorList>
            <person name="Jaros S."/>
            <person name="Januszkiewicz K."/>
            <person name="Wedrychowicz H."/>
        </authorList>
    </citation>
    <scope>NUCLEOTIDE SEQUENCE [LARGE SCALE GENOMIC DNA]</scope>
    <source>
        <strain evidence="4 5">DSM 19980</strain>
    </source>
</reference>
<dbReference type="InterPro" id="IPR025711">
    <property type="entry name" value="PepSY"/>
</dbReference>